<comment type="caution">
    <text evidence="1">The sequence shown here is derived from an EMBL/GenBank/DDBJ whole genome shotgun (WGS) entry which is preliminary data.</text>
</comment>
<gene>
    <name evidence="1" type="ORF">OVY01_00740</name>
</gene>
<dbReference type="Proteomes" id="UP001082899">
    <property type="component" value="Unassembled WGS sequence"/>
</dbReference>
<dbReference type="RefSeq" id="WP_267844907.1">
    <property type="nucleotide sequence ID" value="NZ_JAPMXC010000001.1"/>
</dbReference>
<proteinExistence type="predicted"/>
<sequence>MQNDSTPVTLTDDADPHSLKHHHALAEIDYLNLFMEQRVTEYVRRNEKAVSDMLRSLDRPGASAA</sequence>
<evidence type="ECO:0000313" key="2">
    <source>
        <dbReference type="Proteomes" id="UP001082899"/>
    </source>
</evidence>
<dbReference type="EMBL" id="JAPMXC010000001">
    <property type="protein sequence ID" value="MCY0385789.1"/>
    <property type="molecule type" value="Genomic_DNA"/>
</dbReference>
<evidence type="ECO:0000313" key="1">
    <source>
        <dbReference type="EMBL" id="MCY0385789.1"/>
    </source>
</evidence>
<accession>A0ABT3ZGZ2</accession>
<keyword evidence="2" id="KW-1185">Reference proteome</keyword>
<protein>
    <submittedName>
        <fullName evidence="1">Uncharacterized protein</fullName>
    </submittedName>
</protein>
<name>A0ABT3ZGZ2_9BURK</name>
<organism evidence="1 2">
    <name type="scientific">Robbsia betulipollinis</name>
    <dbReference type="NCBI Taxonomy" id="2981849"/>
    <lineage>
        <taxon>Bacteria</taxon>
        <taxon>Pseudomonadati</taxon>
        <taxon>Pseudomonadota</taxon>
        <taxon>Betaproteobacteria</taxon>
        <taxon>Burkholderiales</taxon>
        <taxon>Burkholderiaceae</taxon>
        <taxon>Robbsia</taxon>
    </lineage>
</organism>
<reference evidence="1" key="1">
    <citation type="submission" date="2022-11" db="EMBL/GenBank/DDBJ databases">
        <title>Robbsia betulipollinis sp. nov., isolated from pollen of birch (Betula pendula).</title>
        <authorList>
            <person name="Shi H."/>
            <person name="Ambika Manirajan B."/>
            <person name="Ratering S."/>
            <person name="Geissler-Plaum R."/>
            <person name="Schnell S."/>
        </authorList>
    </citation>
    <scope>NUCLEOTIDE SEQUENCE</scope>
    <source>
        <strain evidence="1">Bb-Pol-6</strain>
    </source>
</reference>